<dbReference type="EMBL" id="CADCUP010000152">
    <property type="protein sequence ID" value="CAA9402370.1"/>
    <property type="molecule type" value="Genomic_DNA"/>
</dbReference>
<gene>
    <name evidence="5" type="ORF">AVDCRST_MAG06-2272</name>
</gene>
<evidence type="ECO:0000259" key="4">
    <source>
        <dbReference type="PROSITE" id="PS51186"/>
    </source>
</evidence>
<dbReference type="InterPro" id="IPR050832">
    <property type="entry name" value="Bact_Acetyltransf"/>
</dbReference>
<sequence length="234" mass="26276">MSEPDLTIRRGERADLPAVAELYLAVRQAAVPHMPPLAHDHDHVRAWVDGWDLRQREVWLAVHGERLVGFADLGPRWLNSLYVDPAAQRGSVGSALLDVVKSRLDGGFALWVFESNAPARAFYQRHGLVELERTDGWGNEERSPDIKMAWPGADAVGFFRRMIDEVDDQLADLLARRVALTRAVQPHKTSPRRDADRERRIAERMARTAPELGATRIGRIMDVVITESLEAAGH</sequence>
<evidence type="ECO:0000259" key="3">
    <source>
        <dbReference type="PROSITE" id="PS51168"/>
    </source>
</evidence>
<dbReference type="GO" id="GO:0046417">
    <property type="term" value="P:chorismate metabolic process"/>
    <property type="evidence" value="ECO:0007669"/>
    <property type="project" value="InterPro"/>
</dbReference>
<proteinExistence type="predicted"/>
<name>A0A6J4P0F0_9ACTN</name>
<keyword evidence="1" id="KW-0808">Transferase</keyword>
<evidence type="ECO:0000256" key="1">
    <source>
        <dbReference type="ARBA" id="ARBA00022679"/>
    </source>
</evidence>
<reference evidence="5" key="1">
    <citation type="submission" date="2020-02" db="EMBL/GenBank/DDBJ databases">
        <authorList>
            <person name="Meier V. D."/>
        </authorList>
    </citation>
    <scope>NUCLEOTIDE SEQUENCE</scope>
    <source>
        <strain evidence="5">AVDCRST_MAG06</strain>
    </source>
</reference>
<dbReference type="Gene3D" id="3.40.630.30">
    <property type="match status" value="1"/>
</dbReference>
<dbReference type="PANTHER" id="PTHR43877">
    <property type="entry name" value="AMINOALKYLPHOSPHONATE N-ACETYLTRANSFERASE-RELATED-RELATED"/>
    <property type="match status" value="1"/>
</dbReference>
<dbReference type="CDD" id="cd04301">
    <property type="entry name" value="NAT_SF"/>
    <property type="match status" value="1"/>
</dbReference>
<organism evidence="5">
    <name type="scientific">uncultured Nocardioides sp</name>
    <dbReference type="NCBI Taxonomy" id="198441"/>
    <lineage>
        <taxon>Bacteria</taxon>
        <taxon>Bacillati</taxon>
        <taxon>Actinomycetota</taxon>
        <taxon>Actinomycetes</taxon>
        <taxon>Propionibacteriales</taxon>
        <taxon>Nocardioidaceae</taxon>
        <taxon>Nocardioides</taxon>
        <taxon>environmental samples</taxon>
    </lineage>
</organism>
<feature type="domain" description="N-acetyltransferase" evidence="4">
    <location>
        <begin position="6"/>
        <end position="153"/>
    </location>
</feature>
<dbReference type="InterPro" id="IPR036979">
    <property type="entry name" value="CM_dom_sf"/>
</dbReference>
<dbReference type="GO" id="GO:0004106">
    <property type="term" value="F:chorismate mutase activity"/>
    <property type="evidence" value="ECO:0007669"/>
    <property type="project" value="InterPro"/>
</dbReference>
<feature type="domain" description="Chorismate mutase" evidence="3">
    <location>
        <begin position="150"/>
        <end position="234"/>
    </location>
</feature>
<evidence type="ECO:0000313" key="5">
    <source>
        <dbReference type="EMBL" id="CAA9402370.1"/>
    </source>
</evidence>
<evidence type="ECO:0008006" key="6">
    <source>
        <dbReference type="Google" id="ProtNLM"/>
    </source>
</evidence>
<dbReference type="GO" id="GO:0016747">
    <property type="term" value="F:acyltransferase activity, transferring groups other than amino-acyl groups"/>
    <property type="evidence" value="ECO:0007669"/>
    <property type="project" value="InterPro"/>
</dbReference>
<dbReference type="PROSITE" id="PS51186">
    <property type="entry name" value="GNAT"/>
    <property type="match status" value="1"/>
</dbReference>
<dbReference type="SMART" id="SM00830">
    <property type="entry name" value="CM_2"/>
    <property type="match status" value="1"/>
</dbReference>
<dbReference type="AlphaFoldDB" id="A0A6J4P0F0"/>
<dbReference type="InterPro" id="IPR002701">
    <property type="entry name" value="CM_II_prokaryot"/>
</dbReference>
<dbReference type="InterPro" id="IPR000182">
    <property type="entry name" value="GNAT_dom"/>
</dbReference>
<dbReference type="SUPFAM" id="SSF55729">
    <property type="entry name" value="Acyl-CoA N-acyltransferases (Nat)"/>
    <property type="match status" value="1"/>
</dbReference>
<keyword evidence="2" id="KW-0012">Acyltransferase</keyword>
<dbReference type="PROSITE" id="PS51168">
    <property type="entry name" value="CHORISMATE_MUT_2"/>
    <property type="match status" value="1"/>
</dbReference>
<evidence type="ECO:0000256" key="2">
    <source>
        <dbReference type="ARBA" id="ARBA00023315"/>
    </source>
</evidence>
<protein>
    <recommendedName>
        <fullName evidence="6">N-acetyltransferase domain-containing protein</fullName>
    </recommendedName>
</protein>
<dbReference type="InterPro" id="IPR036263">
    <property type="entry name" value="Chorismate_II_sf"/>
</dbReference>
<dbReference type="Pfam" id="PF01817">
    <property type="entry name" value="CM_2"/>
    <property type="match status" value="1"/>
</dbReference>
<accession>A0A6J4P0F0</accession>
<dbReference type="InterPro" id="IPR016181">
    <property type="entry name" value="Acyl_CoA_acyltransferase"/>
</dbReference>
<dbReference type="Pfam" id="PF00583">
    <property type="entry name" value="Acetyltransf_1"/>
    <property type="match status" value="1"/>
</dbReference>
<dbReference type="RefSeq" id="WP_295659539.1">
    <property type="nucleotide sequence ID" value="NZ_CADCUP010000152.1"/>
</dbReference>
<dbReference type="SUPFAM" id="SSF48600">
    <property type="entry name" value="Chorismate mutase II"/>
    <property type="match status" value="1"/>
</dbReference>
<dbReference type="Gene3D" id="1.20.59.10">
    <property type="entry name" value="Chorismate mutase"/>
    <property type="match status" value="1"/>
</dbReference>